<reference evidence="1" key="1">
    <citation type="submission" date="2021-01" db="EMBL/GenBank/DDBJ databases">
        <title>Whole genome shotgun sequence of Virgisporangium aurantiacum NBRC 16421.</title>
        <authorList>
            <person name="Komaki H."/>
            <person name="Tamura T."/>
        </authorList>
    </citation>
    <scope>NUCLEOTIDE SEQUENCE</scope>
    <source>
        <strain evidence="1">NBRC 16421</strain>
    </source>
</reference>
<proteinExistence type="predicted"/>
<dbReference type="EMBL" id="BOPG01000013">
    <property type="protein sequence ID" value="GIJ54995.1"/>
    <property type="molecule type" value="Genomic_DNA"/>
</dbReference>
<gene>
    <name evidence="1" type="ORF">Vau01_025110</name>
</gene>
<dbReference type="RefSeq" id="WP_203991136.1">
    <property type="nucleotide sequence ID" value="NZ_BOPG01000013.1"/>
</dbReference>
<evidence type="ECO:0000313" key="1">
    <source>
        <dbReference type="EMBL" id="GIJ54995.1"/>
    </source>
</evidence>
<keyword evidence="2" id="KW-1185">Reference proteome</keyword>
<name>A0A8J3Z4V9_9ACTN</name>
<accession>A0A8J3Z4V9</accession>
<dbReference type="AlphaFoldDB" id="A0A8J3Z4V9"/>
<evidence type="ECO:0000313" key="2">
    <source>
        <dbReference type="Proteomes" id="UP000612585"/>
    </source>
</evidence>
<sequence length="187" mass="20000">MDPLSLTALGGMAAAEGIKFLYGQASELIKAWLARRKGDQGETVEVPIVANDILDRAPTAASANVDVLAEQEQQLLQLLSALSNYASGLAPIKLGDAVLEGNAARLRSILEAVYSQRFTFRGERRAPTGTRVRVDQAIDELRGIATGYQGEIPAGGTTEVIQKTRIVEEGAELRGVVNESRTPVDEP</sequence>
<protein>
    <submittedName>
        <fullName evidence="1">Uncharacterized protein</fullName>
    </submittedName>
</protein>
<dbReference type="Proteomes" id="UP000612585">
    <property type="component" value="Unassembled WGS sequence"/>
</dbReference>
<organism evidence="1 2">
    <name type="scientific">Virgisporangium aurantiacum</name>
    <dbReference type="NCBI Taxonomy" id="175570"/>
    <lineage>
        <taxon>Bacteria</taxon>
        <taxon>Bacillati</taxon>
        <taxon>Actinomycetota</taxon>
        <taxon>Actinomycetes</taxon>
        <taxon>Micromonosporales</taxon>
        <taxon>Micromonosporaceae</taxon>
        <taxon>Virgisporangium</taxon>
    </lineage>
</organism>
<comment type="caution">
    <text evidence="1">The sequence shown here is derived from an EMBL/GenBank/DDBJ whole genome shotgun (WGS) entry which is preliminary data.</text>
</comment>